<evidence type="ECO:0000256" key="2">
    <source>
        <dbReference type="ARBA" id="ARBA00022803"/>
    </source>
</evidence>
<dbReference type="InterPro" id="IPR013083">
    <property type="entry name" value="Znf_RING/FYVE/PHD"/>
</dbReference>
<dbReference type="PROSITE" id="PS50005">
    <property type="entry name" value="TPR"/>
    <property type="match status" value="1"/>
</dbReference>
<dbReference type="GO" id="GO:0008270">
    <property type="term" value="F:zinc ion binding"/>
    <property type="evidence" value="ECO:0007669"/>
    <property type="project" value="UniProtKB-KW"/>
</dbReference>
<dbReference type="PANTHER" id="PTHR45641">
    <property type="entry name" value="TETRATRICOPEPTIDE REPEAT PROTEIN (AFU_ORTHOLOGUE AFUA_6G03870)"/>
    <property type="match status" value="1"/>
</dbReference>
<feature type="compositionally biased region" description="Basic residues" evidence="5">
    <location>
        <begin position="662"/>
        <end position="675"/>
    </location>
</feature>
<feature type="region of interest" description="Disordered" evidence="5">
    <location>
        <begin position="662"/>
        <end position="681"/>
    </location>
</feature>
<dbReference type="Proteomes" id="UP000054937">
    <property type="component" value="Unassembled WGS sequence"/>
</dbReference>
<evidence type="ECO:0000256" key="3">
    <source>
        <dbReference type="PROSITE-ProRule" id="PRU00175"/>
    </source>
</evidence>
<dbReference type="InterPro" id="IPR019734">
    <property type="entry name" value="TPR_rpt"/>
</dbReference>
<evidence type="ECO:0000313" key="7">
    <source>
        <dbReference type="EMBL" id="KRX09233.1"/>
    </source>
</evidence>
<keyword evidence="8" id="KW-1185">Reference proteome</keyword>
<keyword evidence="3" id="KW-0862">Zinc</keyword>
<dbReference type="PANTHER" id="PTHR45641:SF19">
    <property type="entry name" value="NEPHROCYSTIN-3"/>
    <property type="match status" value="1"/>
</dbReference>
<dbReference type="SMART" id="SM00028">
    <property type="entry name" value="TPR"/>
    <property type="match status" value="7"/>
</dbReference>
<evidence type="ECO:0000256" key="4">
    <source>
        <dbReference type="PROSITE-ProRule" id="PRU00339"/>
    </source>
</evidence>
<dbReference type="Gene3D" id="3.30.40.10">
    <property type="entry name" value="Zinc/RING finger domain, C3HC4 (zinc finger)"/>
    <property type="match status" value="1"/>
</dbReference>
<dbReference type="Gene3D" id="1.25.40.10">
    <property type="entry name" value="Tetratricopeptide repeat domain"/>
    <property type="match status" value="4"/>
</dbReference>
<dbReference type="InParanoid" id="A0A0V0R425"/>
<sequence>MELRVGIQKFQESEIINKNKDVNLTCPICMDILHVPKQCETCKQYFCHECVQSQIKNSNKCPFRCSNGQKWKTKEIKYKGRLSKKKQPILYALSQIQVQCKEPYCKKKFKLLKYKEHYEKDCNQVFTFCEYLGCAYITRKINIQQHQETCLMKQTSFKYNKLKPLDDPSQCDSILTKISKYNEEKQYDKALQEYQEFGLRMQKTHGKYFPTLPTLLYQIGVIYFNLNEFEKALNNLLKFEEYVESKIEAKNNNEIQEHYSDVLFTIGYLYEELSQYSKAAKYYERSLKQDISMNLNEDMSVLINLGHSYRLIGDYKKSRDYCLWAIKLYNEQKIQNNQDEENKENQEDLWKVYHNLTYSQYKYGDLDDARETFKKLSDISNKIHGSNSNQYWETQILNSQILQEMGEGQEALKQIKKTIKKRKKILEKGHNDIIYTQRKYIQFLTKQAEIQPNFAEKKIKDFILDYVNYQNDQKEKWKYLLLQYEKSKVFLSQGKYKEALGIAEQYCIELLENKQVQCMHFRIFQCLGLIYQKNGKYIEAQEHFFRANSLIIEQFGENSYKHIKILRYMAEFYIDRENYLLAKQYIEKGIKIQNQLGIEKIITIQQFKYILSKTSNDIEKQQQLDQIKKAIEKCQYKNKAVNDQLNLIENDQHVLNIKIKSKDKKQGKVNKKINRKQMERK</sequence>
<organism evidence="7 8">
    <name type="scientific">Pseudocohnilembus persalinus</name>
    <name type="common">Ciliate</name>
    <dbReference type="NCBI Taxonomy" id="266149"/>
    <lineage>
        <taxon>Eukaryota</taxon>
        <taxon>Sar</taxon>
        <taxon>Alveolata</taxon>
        <taxon>Ciliophora</taxon>
        <taxon>Intramacronucleata</taxon>
        <taxon>Oligohymenophorea</taxon>
        <taxon>Scuticociliatia</taxon>
        <taxon>Philasterida</taxon>
        <taxon>Pseudocohnilembidae</taxon>
        <taxon>Pseudocohnilembus</taxon>
    </lineage>
</organism>
<gene>
    <name evidence="7" type="ORF">PPERSA_05902</name>
</gene>
<comment type="caution">
    <text evidence="7">The sequence shown here is derived from an EMBL/GenBank/DDBJ whole genome shotgun (WGS) entry which is preliminary data.</text>
</comment>
<dbReference type="AlphaFoldDB" id="A0A0V0R425"/>
<accession>A0A0V0R425</accession>
<dbReference type="Pfam" id="PF13181">
    <property type="entry name" value="TPR_8"/>
    <property type="match status" value="2"/>
</dbReference>
<proteinExistence type="predicted"/>
<dbReference type="OrthoDB" id="9991614at2759"/>
<dbReference type="EMBL" id="LDAU01000053">
    <property type="protein sequence ID" value="KRX09233.1"/>
    <property type="molecule type" value="Genomic_DNA"/>
</dbReference>
<reference evidence="7 8" key="1">
    <citation type="journal article" date="2015" name="Sci. Rep.">
        <title>Genome of the facultative scuticociliatosis pathogen Pseudocohnilembus persalinus provides insight into its virulence through horizontal gene transfer.</title>
        <authorList>
            <person name="Xiong J."/>
            <person name="Wang G."/>
            <person name="Cheng J."/>
            <person name="Tian M."/>
            <person name="Pan X."/>
            <person name="Warren A."/>
            <person name="Jiang C."/>
            <person name="Yuan D."/>
            <person name="Miao W."/>
        </authorList>
    </citation>
    <scope>NUCLEOTIDE SEQUENCE [LARGE SCALE GENOMIC DNA]</scope>
    <source>
        <strain evidence="7">36N120E</strain>
    </source>
</reference>
<keyword evidence="3" id="KW-0479">Metal-binding</keyword>
<evidence type="ECO:0000256" key="1">
    <source>
        <dbReference type="ARBA" id="ARBA00022737"/>
    </source>
</evidence>
<keyword evidence="2 4" id="KW-0802">TPR repeat</keyword>
<evidence type="ECO:0000313" key="8">
    <source>
        <dbReference type="Proteomes" id="UP000054937"/>
    </source>
</evidence>
<name>A0A0V0R425_PSEPJ</name>
<dbReference type="InterPro" id="IPR011990">
    <property type="entry name" value="TPR-like_helical_dom_sf"/>
</dbReference>
<dbReference type="GO" id="GO:0005737">
    <property type="term" value="C:cytoplasm"/>
    <property type="evidence" value="ECO:0007669"/>
    <property type="project" value="UniProtKB-ARBA"/>
</dbReference>
<evidence type="ECO:0000256" key="5">
    <source>
        <dbReference type="SAM" id="MobiDB-lite"/>
    </source>
</evidence>
<dbReference type="InterPro" id="IPR001841">
    <property type="entry name" value="Znf_RING"/>
</dbReference>
<dbReference type="PROSITE" id="PS50089">
    <property type="entry name" value="ZF_RING_2"/>
    <property type="match status" value="1"/>
</dbReference>
<dbReference type="Pfam" id="PF13374">
    <property type="entry name" value="TPR_10"/>
    <property type="match status" value="1"/>
</dbReference>
<protein>
    <recommendedName>
        <fullName evidence="6">RING-type domain-containing protein</fullName>
    </recommendedName>
</protein>
<feature type="domain" description="RING-type" evidence="6">
    <location>
        <begin position="26"/>
        <end position="62"/>
    </location>
</feature>
<dbReference type="SUPFAM" id="SSF48452">
    <property type="entry name" value="TPR-like"/>
    <property type="match status" value="3"/>
</dbReference>
<keyword evidence="1" id="KW-0677">Repeat</keyword>
<evidence type="ECO:0000259" key="6">
    <source>
        <dbReference type="PROSITE" id="PS50089"/>
    </source>
</evidence>
<keyword evidence="3" id="KW-0863">Zinc-finger</keyword>
<feature type="repeat" description="TPR" evidence="4">
    <location>
        <begin position="260"/>
        <end position="293"/>
    </location>
</feature>
<dbReference type="SUPFAM" id="SSF57850">
    <property type="entry name" value="RING/U-box"/>
    <property type="match status" value="1"/>
</dbReference>